<protein>
    <recommendedName>
        <fullName evidence="5">Lipoprotein</fullName>
    </recommendedName>
</protein>
<evidence type="ECO:0008006" key="5">
    <source>
        <dbReference type="Google" id="ProtNLM"/>
    </source>
</evidence>
<comment type="caution">
    <text evidence="3">The sequence shown here is derived from an EMBL/GenBank/DDBJ whole genome shotgun (WGS) entry which is preliminary data.</text>
</comment>
<feature type="signal peptide" evidence="2">
    <location>
        <begin position="1"/>
        <end position="28"/>
    </location>
</feature>
<feature type="compositionally biased region" description="Low complexity" evidence="1">
    <location>
        <begin position="77"/>
        <end position="88"/>
    </location>
</feature>
<gene>
    <name evidence="3" type="ORF">Aph01nite_74990</name>
</gene>
<sequence>MGKARLRLAALGTLSVLASGLGTTTAWGNPAPPSPDMNTPTEMPTGEMSPSPTESPTTEADPTTALRQALTKSAQASSSSGKFTFSSGENTANGTYDYQAKPKVALNAKVSDLTMDGKSKDAKPELIVADNVGYINPDGLFEGPGENIPWWKVNIADLKGPHGQFVAKMFDTATSNDPATIQKLADAYEDVKMVGTAEVSGKTVTHYTATYNVDAARSAFGVETTAPSPGGSPGASPMAGVHQLRSDVWVDEQGMVRKTRYRSEEGQKPQFTLTTTITDYNKPVTVKAPPADQTKQVTPQMLKQLGMGG</sequence>
<dbReference type="EMBL" id="BOOA01000112">
    <property type="protein sequence ID" value="GIH29189.1"/>
    <property type="molecule type" value="Genomic_DNA"/>
</dbReference>
<evidence type="ECO:0000313" key="4">
    <source>
        <dbReference type="Proteomes" id="UP000640052"/>
    </source>
</evidence>
<reference evidence="3" key="1">
    <citation type="submission" date="2021-01" db="EMBL/GenBank/DDBJ databases">
        <title>Whole genome shotgun sequence of Acrocarpospora phusangensis NBRC 108782.</title>
        <authorList>
            <person name="Komaki H."/>
            <person name="Tamura T."/>
        </authorList>
    </citation>
    <scope>NUCLEOTIDE SEQUENCE</scope>
    <source>
        <strain evidence="3">NBRC 108782</strain>
    </source>
</reference>
<evidence type="ECO:0000313" key="3">
    <source>
        <dbReference type="EMBL" id="GIH29189.1"/>
    </source>
</evidence>
<name>A0A919QHJ1_9ACTN</name>
<keyword evidence="2" id="KW-0732">Signal</keyword>
<dbReference type="InterPro" id="IPR029046">
    <property type="entry name" value="LolA/LolB/LppX"/>
</dbReference>
<dbReference type="SUPFAM" id="SSF89392">
    <property type="entry name" value="Prokaryotic lipoproteins and lipoprotein localization factors"/>
    <property type="match status" value="1"/>
</dbReference>
<proteinExistence type="predicted"/>
<organism evidence="3 4">
    <name type="scientific">Acrocarpospora phusangensis</name>
    <dbReference type="NCBI Taxonomy" id="1070424"/>
    <lineage>
        <taxon>Bacteria</taxon>
        <taxon>Bacillati</taxon>
        <taxon>Actinomycetota</taxon>
        <taxon>Actinomycetes</taxon>
        <taxon>Streptosporangiales</taxon>
        <taxon>Streptosporangiaceae</taxon>
        <taxon>Acrocarpospora</taxon>
    </lineage>
</organism>
<dbReference type="Gene3D" id="2.50.20.20">
    <property type="match status" value="1"/>
</dbReference>
<feature type="region of interest" description="Disordered" evidence="1">
    <location>
        <begin position="24"/>
        <end position="88"/>
    </location>
</feature>
<evidence type="ECO:0000256" key="1">
    <source>
        <dbReference type="SAM" id="MobiDB-lite"/>
    </source>
</evidence>
<evidence type="ECO:0000256" key="2">
    <source>
        <dbReference type="SAM" id="SignalP"/>
    </source>
</evidence>
<feature type="chain" id="PRO_5039400419" description="Lipoprotein" evidence="2">
    <location>
        <begin position="29"/>
        <end position="309"/>
    </location>
</feature>
<feature type="compositionally biased region" description="Polar residues" evidence="1">
    <location>
        <begin position="36"/>
        <end position="61"/>
    </location>
</feature>
<keyword evidence="4" id="KW-1185">Reference proteome</keyword>
<accession>A0A919QHJ1</accession>
<feature type="region of interest" description="Disordered" evidence="1">
    <location>
        <begin position="284"/>
        <end position="309"/>
    </location>
</feature>
<dbReference type="AlphaFoldDB" id="A0A919QHJ1"/>
<dbReference type="Proteomes" id="UP000640052">
    <property type="component" value="Unassembled WGS sequence"/>
</dbReference>